<dbReference type="Proteomes" id="UP000694569">
    <property type="component" value="Unplaced"/>
</dbReference>
<dbReference type="PRINTS" id="PR00237">
    <property type="entry name" value="GPCRRHODOPSN"/>
</dbReference>
<dbReference type="PROSITE" id="PS00237">
    <property type="entry name" value="G_PROTEIN_RECEP_F1_1"/>
    <property type="match status" value="1"/>
</dbReference>
<sequence length="331" mass="36704">ITERVQSKIFNGSSIPASFLLIGMPGLEDVYGWISIPFSLMFLTSFVGNGTIVLLVNREPSLQQPMYILLSMLAFTDLSVSLTTLPTMLSIFWLNSTQIYLESCLTQMYFLHTFAAMESGVLVAMAVDRFIAICDPLRYATILTNSVTAKVGLVIATRGICIVFPIPFLTRRFPYCKSHRLSHSYCLHQDVIRLACADTTVNSLYGLIAVLLTKGLDSMFIIISYGTILQTVLSIKGNDARVKALSTCVCHVCAVLLFYVPLIGLSVVHRFGKHASPLLPVLMADVYLLVPPVINPVIYSIKTKQIRQKIPNVFSTRKVGGLDRRIFTIKP</sequence>
<dbReference type="GO" id="GO:0004930">
    <property type="term" value="F:G protein-coupled receptor activity"/>
    <property type="evidence" value="ECO:0007669"/>
    <property type="project" value="UniProtKB-KW"/>
</dbReference>
<dbReference type="Gene3D" id="1.20.1070.10">
    <property type="entry name" value="Rhodopsin 7-helix transmembrane proteins"/>
    <property type="match status" value="1"/>
</dbReference>
<dbReference type="AlphaFoldDB" id="A0A8C5LZT4"/>
<dbReference type="PROSITE" id="PS50262">
    <property type="entry name" value="G_PROTEIN_RECEP_F1_2"/>
    <property type="match status" value="1"/>
</dbReference>
<keyword evidence="8 10" id="KW-0675">Receptor</keyword>
<keyword evidence="3 10" id="KW-0812">Transmembrane</keyword>
<comment type="similarity">
    <text evidence="10">Belongs to the G-protein coupled receptor 1 family.</text>
</comment>
<evidence type="ECO:0000256" key="6">
    <source>
        <dbReference type="ARBA" id="ARBA00023040"/>
    </source>
</evidence>
<evidence type="ECO:0000256" key="1">
    <source>
        <dbReference type="ARBA" id="ARBA00004141"/>
    </source>
</evidence>
<keyword evidence="11" id="KW-1003">Cell membrane</keyword>
<feature type="transmembrane region" description="Helical" evidence="11">
    <location>
        <begin position="30"/>
        <end position="56"/>
    </location>
</feature>
<dbReference type="OrthoDB" id="9444602at2759"/>
<feature type="transmembrane region" description="Helical" evidence="11">
    <location>
        <begin position="151"/>
        <end position="170"/>
    </location>
</feature>
<dbReference type="InterPro" id="IPR017452">
    <property type="entry name" value="GPCR_Rhodpsn_7TM"/>
</dbReference>
<protein>
    <recommendedName>
        <fullName evidence="11">Olfactory receptor</fullName>
    </recommendedName>
</protein>
<evidence type="ECO:0000256" key="4">
    <source>
        <dbReference type="ARBA" id="ARBA00022725"/>
    </source>
</evidence>
<name>A0A8C5LZT4_9ANUR</name>
<evidence type="ECO:0000256" key="9">
    <source>
        <dbReference type="ARBA" id="ARBA00023224"/>
    </source>
</evidence>
<dbReference type="PRINTS" id="PR00245">
    <property type="entry name" value="OLFACTORYR"/>
</dbReference>
<feature type="transmembrane region" description="Helical" evidence="11">
    <location>
        <begin position="248"/>
        <end position="272"/>
    </location>
</feature>
<evidence type="ECO:0000256" key="2">
    <source>
        <dbReference type="ARBA" id="ARBA00022606"/>
    </source>
</evidence>
<evidence type="ECO:0000256" key="3">
    <source>
        <dbReference type="ARBA" id="ARBA00022692"/>
    </source>
</evidence>
<dbReference type="InterPro" id="IPR050402">
    <property type="entry name" value="OR51/52/56-like"/>
</dbReference>
<dbReference type="GO" id="GO:0004984">
    <property type="term" value="F:olfactory receptor activity"/>
    <property type="evidence" value="ECO:0007669"/>
    <property type="project" value="InterPro"/>
</dbReference>
<dbReference type="GeneTree" id="ENSGT01150000286967"/>
<dbReference type="SUPFAM" id="SSF81321">
    <property type="entry name" value="Family A G protein-coupled receptor-like"/>
    <property type="match status" value="1"/>
</dbReference>
<evidence type="ECO:0000256" key="5">
    <source>
        <dbReference type="ARBA" id="ARBA00022989"/>
    </source>
</evidence>
<feature type="transmembrane region" description="Helical" evidence="11">
    <location>
        <begin position="218"/>
        <end position="236"/>
    </location>
</feature>
<evidence type="ECO:0000313" key="13">
    <source>
        <dbReference type="Ensembl" id="ENSLLEP00000007461.1"/>
    </source>
</evidence>
<dbReference type="FunFam" id="1.20.1070.10:FF:000002">
    <property type="entry name" value="Olfactory receptor"/>
    <property type="match status" value="1"/>
</dbReference>
<evidence type="ECO:0000256" key="10">
    <source>
        <dbReference type="RuleBase" id="RU000688"/>
    </source>
</evidence>
<evidence type="ECO:0000259" key="12">
    <source>
        <dbReference type="PROSITE" id="PS50262"/>
    </source>
</evidence>
<dbReference type="Ensembl" id="ENSLLET00000007766.1">
    <property type="protein sequence ID" value="ENSLLEP00000007461.1"/>
    <property type="gene ID" value="ENSLLEG00000004709.1"/>
</dbReference>
<keyword evidence="5 11" id="KW-1133">Transmembrane helix</keyword>
<dbReference type="PANTHER" id="PTHR26450">
    <property type="entry name" value="OLFACTORY RECEPTOR 56B1-RELATED"/>
    <property type="match status" value="1"/>
</dbReference>
<proteinExistence type="inferred from homology"/>
<evidence type="ECO:0000256" key="8">
    <source>
        <dbReference type="ARBA" id="ARBA00023170"/>
    </source>
</evidence>
<evidence type="ECO:0000256" key="11">
    <source>
        <dbReference type="RuleBase" id="RU363047"/>
    </source>
</evidence>
<keyword evidence="4 11" id="KW-0552">Olfaction</keyword>
<accession>A0A8C5LZT4</accession>
<dbReference type="CDD" id="cd15222">
    <property type="entry name" value="7tmA_OR51-like"/>
    <property type="match status" value="1"/>
</dbReference>
<feature type="domain" description="G-protein coupled receptors family 1 profile" evidence="12">
    <location>
        <begin position="48"/>
        <end position="299"/>
    </location>
</feature>
<keyword evidence="2 11" id="KW-0716">Sensory transduction</keyword>
<dbReference type="Pfam" id="PF13853">
    <property type="entry name" value="7tm_4"/>
    <property type="match status" value="1"/>
</dbReference>
<reference evidence="13" key="1">
    <citation type="submission" date="2025-08" db="UniProtKB">
        <authorList>
            <consortium name="Ensembl"/>
        </authorList>
    </citation>
    <scope>IDENTIFICATION</scope>
</reference>
<keyword evidence="7 11" id="KW-0472">Membrane</keyword>
<dbReference type="GO" id="GO:0071396">
    <property type="term" value="P:cellular response to lipid"/>
    <property type="evidence" value="ECO:0007669"/>
    <property type="project" value="UniProtKB-ARBA"/>
</dbReference>
<dbReference type="PANTHER" id="PTHR26450:SF427">
    <property type="entry name" value="OLFACTORY RECEPTOR 51G2-LIKE"/>
    <property type="match status" value="1"/>
</dbReference>
<reference evidence="13" key="2">
    <citation type="submission" date="2025-09" db="UniProtKB">
        <authorList>
            <consortium name="Ensembl"/>
        </authorList>
    </citation>
    <scope>IDENTIFICATION</scope>
</reference>
<dbReference type="GO" id="GO:0005886">
    <property type="term" value="C:plasma membrane"/>
    <property type="evidence" value="ECO:0007669"/>
    <property type="project" value="UniProtKB-SubCell"/>
</dbReference>
<comment type="subcellular location">
    <subcellularLocation>
        <location evidence="11">Cell membrane</location>
        <topology evidence="11">Multi-pass membrane protein</topology>
    </subcellularLocation>
    <subcellularLocation>
        <location evidence="1">Membrane</location>
        <topology evidence="1">Multi-pass membrane protein</topology>
    </subcellularLocation>
</comment>
<feature type="transmembrane region" description="Helical" evidence="11">
    <location>
        <begin position="68"/>
        <end position="93"/>
    </location>
</feature>
<keyword evidence="9 10" id="KW-0807">Transducer</keyword>
<dbReference type="InterPro" id="IPR000725">
    <property type="entry name" value="Olfact_rcpt"/>
</dbReference>
<feature type="transmembrane region" description="Helical" evidence="11">
    <location>
        <begin position="278"/>
        <end position="299"/>
    </location>
</feature>
<keyword evidence="6 10" id="KW-0297">G-protein coupled receptor</keyword>
<organism evidence="13 14">
    <name type="scientific">Leptobrachium leishanense</name>
    <name type="common">Leishan spiny toad</name>
    <dbReference type="NCBI Taxonomy" id="445787"/>
    <lineage>
        <taxon>Eukaryota</taxon>
        <taxon>Metazoa</taxon>
        <taxon>Chordata</taxon>
        <taxon>Craniata</taxon>
        <taxon>Vertebrata</taxon>
        <taxon>Euteleostomi</taxon>
        <taxon>Amphibia</taxon>
        <taxon>Batrachia</taxon>
        <taxon>Anura</taxon>
        <taxon>Pelobatoidea</taxon>
        <taxon>Megophryidae</taxon>
        <taxon>Leptobrachium</taxon>
    </lineage>
</organism>
<keyword evidence="14" id="KW-1185">Reference proteome</keyword>
<dbReference type="InterPro" id="IPR000276">
    <property type="entry name" value="GPCR_Rhodpsn"/>
</dbReference>
<evidence type="ECO:0000313" key="14">
    <source>
        <dbReference type="Proteomes" id="UP000694569"/>
    </source>
</evidence>
<evidence type="ECO:0000256" key="7">
    <source>
        <dbReference type="ARBA" id="ARBA00023136"/>
    </source>
</evidence>